<reference evidence="2" key="1">
    <citation type="journal article" date="2023" name="Int. J. Syst. Evol. Microbiol.">
        <title>Mesoterricola silvestris gen. nov., sp. nov., Mesoterricola sediminis sp. nov., Geothrix oryzae sp. nov., Geothrix edaphica sp. nov., Geothrix rubra sp. nov., and Geothrix limicola sp. nov., six novel members of Acidobacteriota isolated from soils.</title>
        <authorList>
            <person name="Itoh H."/>
            <person name="Sugisawa Y."/>
            <person name="Mise K."/>
            <person name="Xu Z."/>
            <person name="Kuniyasu M."/>
            <person name="Ushijima N."/>
            <person name="Kawano K."/>
            <person name="Kobayashi E."/>
            <person name="Shiratori Y."/>
            <person name="Masuda Y."/>
            <person name="Senoo K."/>
        </authorList>
    </citation>
    <scope>NUCLEOTIDE SEQUENCE</scope>
    <source>
        <strain evidence="2">W786</strain>
    </source>
</reference>
<evidence type="ECO:0000313" key="3">
    <source>
        <dbReference type="Proteomes" id="UP001228113"/>
    </source>
</evidence>
<evidence type="ECO:0000313" key="2">
    <source>
        <dbReference type="EMBL" id="BDU77583.1"/>
    </source>
</evidence>
<evidence type="ECO:0000256" key="1">
    <source>
        <dbReference type="SAM" id="SignalP"/>
    </source>
</evidence>
<dbReference type="EMBL" id="AP027081">
    <property type="protein sequence ID" value="BDU77583.1"/>
    <property type="molecule type" value="Genomic_DNA"/>
</dbReference>
<dbReference type="AlphaFoldDB" id="A0AA48HG48"/>
<keyword evidence="1" id="KW-0732">Signal</keyword>
<protein>
    <submittedName>
        <fullName evidence="2">Uncharacterized protein</fullName>
    </submittedName>
</protein>
<name>A0AA48HG48_9BACT</name>
<sequence>MQPARRLRRFVCFAFLLAAFGPAFAPAAPAGDLGCDLTCCPALPCPCGDCIRCLP</sequence>
<feature type="signal peptide" evidence="1">
    <location>
        <begin position="1"/>
        <end position="25"/>
    </location>
</feature>
<dbReference type="RefSeq" id="WP_243333871.1">
    <property type="nucleotide sequence ID" value="NZ_AP027081.1"/>
</dbReference>
<gene>
    <name evidence="2" type="ORF">METESE_25410</name>
</gene>
<feature type="chain" id="PRO_5041312628" evidence="1">
    <location>
        <begin position="26"/>
        <end position="55"/>
    </location>
</feature>
<dbReference type="Proteomes" id="UP001228113">
    <property type="component" value="Chromosome"/>
</dbReference>
<keyword evidence="3" id="KW-1185">Reference proteome</keyword>
<organism evidence="2 3">
    <name type="scientific">Mesoterricola sediminis</name>
    <dbReference type="NCBI Taxonomy" id="2927980"/>
    <lineage>
        <taxon>Bacteria</taxon>
        <taxon>Pseudomonadati</taxon>
        <taxon>Acidobacteriota</taxon>
        <taxon>Holophagae</taxon>
        <taxon>Holophagales</taxon>
        <taxon>Holophagaceae</taxon>
        <taxon>Mesoterricola</taxon>
    </lineage>
</organism>
<proteinExistence type="predicted"/>
<accession>A0AA48HG48</accession>
<dbReference type="KEGG" id="msea:METESE_25410"/>